<dbReference type="Proteomes" id="UP000708576">
    <property type="component" value="Unassembled WGS sequence"/>
</dbReference>
<accession>A0ABS5JW20</accession>
<dbReference type="EMBL" id="JAGUCO010000006">
    <property type="protein sequence ID" value="MBS2098671.1"/>
    <property type="molecule type" value="Genomic_DNA"/>
</dbReference>
<evidence type="ECO:0000313" key="1">
    <source>
        <dbReference type="EMBL" id="MBS2098671.1"/>
    </source>
</evidence>
<sequence>MKRNIALAIIFVVSFITVRSQESLVLRTDRDFYIGGEDMWVNVVNLNSESNQPSDLSKVVYLELLNNEHQPVLQQKLRLQDGQVKSVVSLPDTISTANYALRVYTRWMRNLDVKPYTYKTISVINPFAKNSLPAVAESDISTKKQINSKYEEDGNFIQVDVKKVFYGNRDNVKLSLSKTLQEDVNHVTVSVVKSCLIKGLNTNSLSSFNKKQSVVKGDDLLLPEVEGELITGTITDLENGELITGEKMTLNFVGDSPLMQFSTTDSLGRFRFVVNEFGQREMVIQPFNLDTSSINYKVNLDPSFSEDYPEKMIEPLNLSKEKVEELNRAIINMQINTIYSAYREDGSGKDSLQKQPPFYGKAEILVPIGRFINLPTVEEVIKEIVPYVGLRKQKGEYFFKTFEPKSYYPRDGKTLTLVDGIPVHNINRVLEINPEELDHIEVINLDYFLEEEKLGRLLCFYSIENNMAAMDFDNRIFRQARECYHPSYTYVSPDYSSKEKRKNRLADFRNVLYFGNVDIVDEETEVVFYTGDDTGEYTVIVEGINSKGEVLRTTSEFTVR</sequence>
<name>A0ABS5JW20_9BACT</name>
<gene>
    <name evidence="1" type="ORF">KEM10_10310</name>
</gene>
<keyword evidence="2" id="KW-1185">Reference proteome</keyword>
<proteinExistence type="predicted"/>
<protein>
    <submittedName>
        <fullName evidence="1">Uncharacterized protein</fullName>
    </submittedName>
</protein>
<organism evidence="1 2">
    <name type="scientific">Carboxylicivirga linearis</name>
    <dbReference type="NCBI Taxonomy" id="1628157"/>
    <lineage>
        <taxon>Bacteria</taxon>
        <taxon>Pseudomonadati</taxon>
        <taxon>Bacteroidota</taxon>
        <taxon>Bacteroidia</taxon>
        <taxon>Marinilabiliales</taxon>
        <taxon>Marinilabiliaceae</taxon>
        <taxon>Carboxylicivirga</taxon>
    </lineage>
</organism>
<reference evidence="1 2" key="1">
    <citation type="journal article" date="2015" name="Int. J. Syst. Evol. Microbiol.">
        <title>Carboxylicivirga linearis sp. nov., isolated from a sea cucumber culture pond.</title>
        <authorList>
            <person name="Wang F.Q."/>
            <person name="Zhou Y.X."/>
            <person name="Lin X.Z."/>
            <person name="Chen G.J."/>
            <person name="Du Z.J."/>
        </authorList>
    </citation>
    <scope>NUCLEOTIDE SEQUENCE [LARGE SCALE GENOMIC DNA]</scope>
    <source>
        <strain evidence="1 2">FB218</strain>
    </source>
</reference>
<dbReference type="RefSeq" id="WP_212215915.1">
    <property type="nucleotide sequence ID" value="NZ_JAGUCO010000006.1"/>
</dbReference>
<evidence type="ECO:0000313" key="2">
    <source>
        <dbReference type="Proteomes" id="UP000708576"/>
    </source>
</evidence>
<comment type="caution">
    <text evidence="1">The sequence shown here is derived from an EMBL/GenBank/DDBJ whole genome shotgun (WGS) entry which is preliminary data.</text>
</comment>
<dbReference type="Gene3D" id="2.60.40.1930">
    <property type="match status" value="1"/>
</dbReference>